<feature type="compositionally biased region" description="Basic residues" evidence="1">
    <location>
        <begin position="134"/>
        <end position="144"/>
    </location>
</feature>
<accession>A0AAV3QU31</accession>
<reference evidence="2 3" key="1">
    <citation type="submission" date="2024-01" db="EMBL/GenBank/DDBJ databases">
        <title>The complete chloroplast genome sequence of Lithospermum erythrorhizon: insights into the phylogenetic relationship among Boraginaceae species and the maternal lineages of purple gromwells.</title>
        <authorList>
            <person name="Okada T."/>
            <person name="Watanabe K."/>
        </authorList>
    </citation>
    <scope>NUCLEOTIDE SEQUENCE [LARGE SCALE GENOMIC DNA]</scope>
</reference>
<gene>
    <name evidence="2" type="ORF">LIER_21631</name>
</gene>
<organism evidence="2 3">
    <name type="scientific">Lithospermum erythrorhizon</name>
    <name type="common">Purple gromwell</name>
    <name type="synonym">Lithospermum officinale var. erythrorhizon</name>
    <dbReference type="NCBI Taxonomy" id="34254"/>
    <lineage>
        <taxon>Eukaryota</taxon>
        <taxon>Viridiplantae</taxon>
        <taxon>Streptophyta</taxon>
        <taxon>Embryophyta</taxon>
        <taxon>Tracheophyta</taxon>
        <taxon>Spermatophyta</taxon>
        <taxon>Magnoliopsida</taxon>
        <taxon>eudicotyledons</taxon>
        <taxon>Gunneridae</taxon>
        <taxon>Pentapetalae</taxon>
        <taxon>asterids</taxon>
        <taxon>lamiids</taxon>
        <taxon>Boraginales</taxon>
        <taxon>Boraginaceae</taxon>
        <taxon>Boraginoideae</taxon>
        <taxon>Lithospermeae</taxon>
        <taxon>Lithospermum</taxon>
    </lineage>
</organism>
<proteinExistence type="predicted"/>
<name>A0AAV3QU31_LITER</name>
<dbReference type="Proteomes" id="UP001454036">
    <property type="component" value="Unassembled WGS sequence"/>
</dbReference>
<dbReference type="EMBL" id="BAABME010005738">
    <property type="protein sequence ID" value="GAA0166487.1"/>
    <property type="molecule type" value="Genomic_DNA"/>
</dbReference>
<feature type="region of interest" description="Disordered" evidence="1">
    <location>
        <begin position="103"/>
        <end position="156"/>
    </location>
</feature>
<comment type="caution">
    <text evidence="2">The sequence shown here is derived from an EMBL/GenBank/DDBJ whole genome shotgun (WGS) entry which is preliminary data.</text>
</comment>
<keyword evidence="3" id="KW-1185">Reference proteome</keyword>
<evidence type="ECO:0000256" key="1">
    <source>
        <dbReference type="SAM" id="MobiDB-lite"/>
    </source>
</evidence>
<sequence>MHTEEDVLGEGIAPIIEEGVNESSCAEMSDIAYVLEPSIIPSIDDTTGRNVNVSCVEDTVAESVDVNTSLEGTLDGLKYSTPSGGDVMRPLVRRNQQLVKEKNKSKKWKHNKMAHDGESFEAEKKLSKEERATKKARKAERRARRATEEEADMHEEAEDYVHEQRYHLLCNKLLMTNGFLNMSHMVEMLMKRLKSLMKRT</sequence>
<protein>
    <submittedName>
        <fullName evidence="2">Uncharacterized protein</fullName>
    </submittedName>
</protein>
<feature type="compositionally biased region" description="Basic residues" evidence="1">
    <location>
        <begin position="103"/>
        <end position="112"/>
    </location>
</feature>
<evidence type="ECO:0000313" key="3">
    <source>
        <dbReference type="Proteomes" id="UP001454036"/>
    </source>
</evidence>
<feature type="compositionally biased region" description="Basic and acidic residues" evidence="1">
    <location>
        <begin position="113"/>
        <end position="133"/>
    </location>
</feature>
<evidence type="ECO:0000313" key="2">
    <source>
        <dbReference type="EMBL" id="GAA0166487.1"/>
    </source>
</evidence>
<dbReference type="AlphaFoldDB" id="A0AAV3QU31"/>